<evidence type="ECO:0000313" key="3">
    <source>
        <dbReference type="Proteomes" id="UP001303046"/>
    </source>
</evidence>
<keyword evidence="3" id="KW-1185">Reference proteome</keyword>
<organism evidence="2 3">
    <name type="scientific">Necator americanus</name>
    <name type="common">Human hookworm</name>
    <dbReference type="NCBI Taxonomy" id="51031"/>
    <lineage>
        <taxon>Eukaryota</taxon>
        <taxon>Metazoa</taxon>
        <taxon>Ecdysozoa</taxon>
        <taxon>Nematoda</taxon>
        <taxon>Chromadorea</taxon>
        <taxon>Rhabditida</taxon>
        <taxon>Rhabditina</taxon>
        <taxon>Rhabditomorpha</taxon>
        <taxon>Strongyloidea</taxon>
        <taxon>Ancylostomatidae</taxon>
        <taxon>Bunostominae</taxon>
        <taxon>Necator</taxon>
    </lineage>
</organism>
<reference evidence="2 3" key="1">
    <citation type="submission" date="2023-08" db="EMBL/GenBank/DDBJ databases">
        <title>A Necator americanus chromosomal reference genome.</title>
        <authorList>
            <person name="Ilik V."/>
            <person name="Petrzelkova K.J."/>
            <person name="Pardy F."/>
            <person name="Fuh T."/>
            <person name="Niatou-Singa F.S."/>
            <person name="Gouil Q."/>
            <person name="Baker L."/>
            <person name="Ritchie M.E."/>
            <person name="Jex A.R."/>
            <person name="Gazzola D."/>
            <person name="Li H."/>
            <person name="Toshio Fujiwara R."/>
            <person name="Zhan B."/>
            <person name="Aroian R.V."/>
            <person name="Pafco B."/>
            <person name="Schwarz E.M."/>
        </authorList>
    </citation>
    <scope>NUCLEOTIDE SEQUENCE [LARGE SCALE GENOMIC DNA]</scope>
    <source>
        <strain evidence="2 3">Aroian</strain>
        <tissue evidence="2">Whole animal</tissue>
    </source>
</reference>
<accession>A0ABR1E1K9</accession>
<dbReference type="EMBL" id="JAVFWL010000005">
    <property type="protein sequence ID" value="KAK6756557.1"/>
    <property type="molecule type" value="Genomic_DNA"/>
</dbReference>
<sequence>MGKKSTTTNTGNGNGKTEVNVNDLKEEAKQLVTKIQGHFLAIEEHRRKDRELWRTLNRRIESLEEVKSERGKRRVVKKPTDVSSPGAGKAPDAVKAVQ</sequence>
<evidence type="ECO:0000313" key="2">
    <source>
        <dbReference type="EMBL" id="KAK6756557.1"/>
    </source>
</evidence>
<feature type="region of interest" description="Disordered" evidence="1">
    <location>
        <begin position="1"/>
        <end position="20"/>
    </location>
</feature>
<comment type="caution">
    <text evidence="2">The sequence shown here is derived from an EMBL/GenBank/DDBJ whole genome shotgun (WGS) entry which is preliminary data.</text>
</comment>
<feature type="region of interest" description="Disordered" evidence="1">
    <location>
        <begin position="66"/>
        <end position="98"/>
    </location>
</feature>
<proteinExistence type="predicted"/>
<dbReference type="Proteomes" id="UP001303046">
    <property type="component" value="Unassembled WGS sequence"/>
</dbReference>
<evidence type="ECO:0000256" key="1">
    <source>
        <dbReference type="SAM" id="MobiDB-lite"/>
    </source>
</evidence>
<protein>
    <submittedName>
        <fullName evidence="2">Uncharacterized protein</fullName>
    </submittedName>
</protein>
<name>A0ABR1E1K9_NECAM</name>
<gene>
    <name evidence="2" type="primary">Necator_chrV.g19564</name>
    <name evidence="2" type="ORF">RB195_014772</name>
</gene>
<feature type="compositionally biased region" description="Low complexity" evidence="1">
    <location>
        <begin position="1"/>
        <end position="17"/>
    </location>
</feature>